<dbReference type="CDD" id="cd06620">
    <property type="entry name" value="PKc_Byr1_like"/>
    <property type="match status" value="1"/>
</dbReference>
<evidence type="ECO:0000256" key="1">
    <source>
        <dbReference type="ARBA" id="ARBA00022527"/>
    </source>
</evidence>
<dbReference type="InterPro" id="IPR008271">
    <property type="entry name" value="Ser/Thr_kinase_AS"/>
</dbReference>
<gene>
    <name evidence="10" type="ORF">BZA70DRAFT_236325</name>
</gene>
<evidence type="ECO:0000313" key="11">
    <source>
        <dbReference type="Proteomes" id="UP001498771"/>
    </source>
</evidence>
<evidence type="ECO:0000259" key="9">
    <source>
        <dbReference type="PROSITE" id="PS50011"/>
    </source>
</evidence>
<keyword evidence="1 8" id="KW-0723">Serine/threonine-protein kinase</keyword>
<dbReference type="PROSITE" id="PS50011">
    <property type="entry name" value="PROTEIN_KINASE_DOM"/>
    <property type="match status" value="1"/>
</dbReference>
<dbReference type="InterPro" id="IPR050915">
    <property type="entry name" value="MAP_kinase_kinase"/>
</dbReference>
<evidence type="ECO:0000313" key="10">
    <source>
        <dbReference type="EMBL" id="KAK7206918.1"/>
    </source>
</evidence>
<dbReference type="Gene3D" id="1.10.510.10">
    <property type="entry name" value="Transferase(Phosphotransferase) domain 1"/>
    <property type="match status" value="1"/>
</dbReference>
<evidence type="ECO:0000256" key="3">
    <source>
        <dbReference type="ARBA" id="ARBA00022741"/>
    </source>
</evidence>
<feature type="binding site" evidence="7">
    <location>
        <position position="57"/>
    </location>
    <ligand>
        <name>ATP</name>
        <dbReference type="ChEBI" id="CHEBI:30616"/>
    </ligand>
</feature>
<dbReference type="PANTHER" id="PTHR47448">
    <property type="entry name" value="DUAL SPECIFICITY MITOGEN-ACTIVATED PROTEIN KINASE KINASE DSOR1-LIKE PROTEIN"/>
    <property type="match status" value="1"/>
</dbReference>
<evidence type="ECO:0000256" key="6">
    <source>
        <dbReference type="ARBA" id="ARBA00038035"/>
    </source>
</evidence>
<keyword evidence="4" id="KW-0418">Kinase</keyword>
<dbReference type="InterPro" id="IPR017441">
    <property type="entry name" value="Protein_kinase_ATP_BS"/>
</dbReference>
<dbReference type="EMBL" id="JBBJBU010000002">
    <property type="protein sequence ID" value="KAK7206918.1"/>
    <property type="molecule type" value="Genomic_DNA"/>
</dbReference>
<keyword evidence="3 7" id="KW-0547">Nucleotide-binding</keyword>
<evidence type="ECO:0000256" key="5">
    <source>
        <dbReference type="ARBA" id="ARBA00022840"/>
    </source>
</evidence>
<keyword evidence="2" id="KW-0808">Transferase</keyword>
<proteinExistence type="inferred from homology"/>
<protein>
    <submittedName>
        <fullName evidence="10">Kinase-like domain-containing protein</fullName>
    </submittedName>
</protein>
<dbReference type="PROSITE" id="PS00107">
    <property type="entry name" value="PROTEIN_KINASE_ATP"/>
    <property type="match status" value="1"/>
</dbReference>
<comment type="caution">
    <text evidence="10">The sequence shown here is derived from an EMBL/GenBank/DDBJ whole genome shotgun (WGS) entry which is preliminary data.</text>
</comment>
<evidence type="ECO:0000256" key="8">
    <source>
        <dbReference type="RuleBase" id="RU000304"/>
    </source>
</evidence>
<dbReference type="InterPro" id="IPR011009">
    <property type="entry name" value="Kinase-like_dom_sf"/>
</dbReference>
<keyword evidence="11" id="KW-1185">Reference proteome</keyword>
<dbReference type="Gene3D" id="3.30.200.20">
    <property type="entry name" value="Phosphorylase Kinase, domain 1"/>
    <property type="match status" value="1"/>
</dbReference>
<reference evidence="10 11" key="1">
    <citation type="submission" date="2024-03" db="EMBL/GenBank/DDBJ databases">
        <title>Genome-scale model development and genomic sequencing of the oleaginous clade Lipomyces.</title>
        <authorList>
            <consortium name="Lawrence Berkeley National Laboratory"/>
            <person name="Czajka J.J."/>
            <person name="Han Y."/>
            <person name="Kim J."/>
            <person name="Mondo S.J."/>
            <person name="Hofstad B.A."/>
            <person name="Robles A."/>
            <person name="Haridas S."/>
            <person name="Riley R."/>
            <person name="LaButti K."/>
            <person name="Pangilinan J."/>
            <person name="Andreopoulos W."/>
            <person name="Lipzen A."/>
            <person name="Yan J."/>
            <person name="Wang M."/>
            <person name="Ng V."/>
            <person name="Grigoriev I.V."/>
            <person name="Spatafora J.W."/>
            <person name="Magnuson J.K."/>
            <person name="Baker S.E."/>
            <person name="Pomraning K.R."/>
        </authorList>
    </citation>
    <scope>NUCLEOTIDE SEQUENCE [LARGE SCALE GENOMIC DNA]</scope>
    <source>
        <strain evidence="10 11">Phaff 52-87</strain>
    </source>
</reference>
<comment type="similarity">
    <text evidence="6">Belongs to the protein kinase superfamily. STE Ser/Thr protein kinase family. MAP kinase kinase subfamily.</text>
</comment>
<evidence type="ECO:0000256" key="2">
    <source>
        <dbReference type="ARBA" id="ARBA00022679"/>
    </source>
</evidence>
<evidence type="ECO:0000256" key="7">
    <source>
        <dbReference type="PROSITE-ProRule" id="PRU10141"/>
    </source>
</evidence>
<dbReference type="PROSITE" id="PS00108">
    <property type="entry name" value="PROTEIN_KINASE_ST"/>
    <property type="match status" value="1"/>
</dbReference>
<dbReference type="Pfam" id="PF00069">
    <property type="entry name" value="Pkinase"/>
    <property type="match status" value="1"/>
</dbReference>
<name>A0ABR1FAN2_9ASCO</name>
<dbReference type="InterPro" id="IPR049613">
    <property type="entry name" value="Byr1-like_cat"/>
</dbReference>
<dbReference type="GeneID" id="90035888"/>
<dbReference type="RefSeq" id="XP_064769951.1">
    <property type="nucleotide sequence ID" value="XM_064910376.1"/>
</dbReference>
<dbReference type="SMART" id="SM00220">
    <property type="entry name" value="S_TKc"/>
    <property type="match status" value="1"/>
</dbReference>
<dbReference type="InterPro" id="IPR000719">
    <property type="entry name" value="Prot_kinase_dom"/>
</dbReference>
<organism evidence="10 11">
    <name type="scientific">Myxozyma melibiosi</name>
    <dbReference type="NCBI Taxonomy" id="54550"/>
    <lineage>
        <taxon>Eukaryota</taxon>
        <taxon>Fungi</taxon>
        <taxon>Dikarya</taxon>
        <taxon>Ascomycota</taxon>
        <taxon>Saccharomycotina</taxon>
        <taxon>Lipomycetes</taxon>
        <taxon>Lipomycetales</taxon>
        <taxon>Lipomycetaceae</taxon>
        <taxon>Myxozyma</taxon>
    </lineage>
</organism>
<sequence>MYHNNFVEQLATLEIGVEFRLDLHMEDLKTLSEIGAGNGGTVSKVIHLPTKTLMAKKMIHIEAKPAVRKQIVRELHIMHECHSKYIVSFYGAFVNGGDVVMCMEYMDCLSLDRILKKMGPFQEDILGKIMEAVVEGLTYLYNLNRIIHRDVKPSNVLVNSHGQIKLCDFGVSGELINSIADTFVGTSTYMSPERIQGAAYSVQSDVWSLGLMLLQLAIGHFPFERPDQAPLGILDLLQQIVNEPAPTLPPGDQFSPELRNCIDRCLIKDVEVRPTPQDLLSDPFVVKAKAMNVDTEKWAKSTL</sequence>
<dbReference type="PANTHER" id="PTHR47448:SF1">
    <property type="entry name" value="SERINE_THREONINE-PROTEIN KINASE STE7 HOMOLOG"/>
    <property type="match status" value="1"/>
</dbReference>
<accession>A0ABR1FAN2</accession>
<dbReference type="Proteomes" id="UP001498771">
    <property type="component" value="Unassembled WGS sequence"/>
</dbReference>
<evidence type="ECO:0000256" key="4">
    <source>
        <dbReference type="ARBA" id="ARBA00022777"/>
    </source>
</evidence>
<feature type="domain" description="Protein kinase" evidence="9">
    <location>
        <begin position="28"/>
        <end position="285"/>
    </location>
</feature>
<keyword evidence="5 7" id="KW-0067">ATP-binding</keyword>
<dbReference type="SUPFAM" id="SSF56112">
    <property type="entry name" value="Protein kinase-like (PK-like)"/>
    <property type="match status" value="1"/>
</dbReference>